<feature type="transmembrane region" description="Helical" evidence="5">
    <location>
        <begin position="114"/>
        <end position="132"/>
    </location>
</feature>
<dbReference type="GO" id="GO:0008519">
    <property type="term" value="F:ammonium channel activity"/>
    <property type="evidence" value="ECO:0007669"/>
    <property type="project" value="TreeGrafter"/>
</dbReference>
<evidence type="ECO:0000313" key="7">
    <source>
        <dbReference type="Proteomes" id="UP000694380"/>
    </source>
</evidence>
<name>A0A8C3HKN0_CHRPI</name>
<organism evidence="6 7">
    <name type="scientific">Chrysemys picta bellii</name>
    <name type="common">Western painted turtle</name>
    <name type="synonym">Emys bellii</name>
    <dbReference type="NCBI Taxonomy" id="8478"/>
    <lineage>
        <taxon>Eukaryota</taxon>
        <taxon>Metazoa</taxon>
        <taxon>Chordata</taxon>
        <taxon>Craniata</taxon>
        <taxon>Vertebrata</taxon>
        <taxon>Euteleostomi</taxon>
        <taxon>Archelosauria</taxon>
        <taxon>Testudinata</taxon>
        <taxon>Testudines</taxon>
        <taxon>Cryptodira</taxon>
        <taxon>Durocryptodira</taxon>
        <taxon>Testudinoidea</taxon>
        <taxon>Emydidae</taxon>
        <taxon>Chrysemys</taxon>
    </lineage>
</organism>
<proteinExistence type="predicted"/>
<keyword evidence="7" id="KW-1185">Reference proteome</keyword>
<evidence type="ECO:0000256" key="4">
    <source>
        <dbReference type="ARBA" id="ARBA00023136"/>
    </source>
</evidence>
<dbReference type="GO" id="GO:0097272">
    <property type="term" value="P:ammonium homeostasis"/>
    <property type="evidence" value="ECO:0007669"/>
    <property type="project" value="TreeGrafter"/>
</dbReference>
<feature type="transmembrane region" description="Helical" evidence="5">
    <location>
        <begin position="168"/>
        <end position="187"/>
    </location>
</feature>
<dbReference type="AlphaFoldDB" id="A0A8C3HKN0"/>
<dbReference type="GO" id="GO:0005886">
    <property type="term" value="C:plasma membrane"/>
    <property type="evidence" value="ECO:0007669"/>
    <property type="project" value="TreeGrafter"/>
</dbReference>
<keyword evidence="4 5" id="KW-0472">Membrane</keyword>
<protein>
    <submittedName>
        <fullName evidence="6">Uncharacterized protein</fullName>
    </submittedName>
</protein>
<dbReference type="SUPFAM" id="SSF111352">
    <property type="entry name" value="Ammonium transporter"/>
    <property type="match status" value="1"/>
</dbReference>
<reference evidence="6" key="2">
    <citation type="submission" date="2025-09" db="UniProtKB">
        <authorList>
            <consortium name="Ensembl"/>
        </authorList>
    </citation>
    <scope>IDENTIFICATION</scope>
</reference>
<accession>A0A8C3HKN0</accession>
<dbReference type="PANTHER" id="PTHR11730">
    <property type="entry name" value="AMMONIUM TRANSPORTER"/>
    <property type="match status" value="1"/>
</dbReference>
<comment type="subcellular location">
    <subcellularLocation>
        <location evidence="1">Membrane</location>
        <topology evidence="1">Multi-pass membrane protein</topology>
    </subcellularLocation>
</comment>
<keyword evidence="3 5" id="KW-1133">Transmembrane helix</keyword>
<evidence type="ECO:0000256" key="2">
    <source>
        <dbReference type="ARBA" id="ARBA00022692"/>
    </source>
</evidence>
<dbReference type="Ensembl" id="ENSCPBT00000022741.1">
    <property type="protein sequence ID" value="ENSCPBP00000019308.1"/>
    <property type="gene ID" value="ENSCPBG00000013965.1"/>
</dbReference>
<sequence length="212" mass="22902">MSKVFCPSLRCRLPVLLGLFQGGANQLYSIFPLFRDMQVMWLEGQGLLLSFTKLDGLSAILTGQLLHPVGLSRAGVCAPPPRWLGSPQPPLWFAAVAVLISVGATLGRTGPFQLLLLALCEISFCVACKWMVRAHLKVTYVGGTIPLPVFTCYFGVVVSAIPSYQSNLLSLVGTMFLWIFWLIFVAARAQPGDASAATFSFLSIHSSLPDGP</sequence>
<dbReference type="Gene3D" id="1.10.3430.10">
    <property type="entry name" value="Ammonium transporter AmtB like domains"/>
    <property type="match status" value="1"/>
</dbReference>
<feature type="transmembrane region" description="Helical" evidence="5">
    <location>
        <begin position="90"/>
        <end position="107"/>
    </location>
</feature>
<evidence type="ECO:0000256" key="3">
    <source>
        <dbReference type="ARBA" id="ARBA00022989"/>
    </source>
</evidence>
<evidence type="ECO:0000256" key="1">
    <source>
        <dbReference type="ARBA" id="ARBA00004141"/>
    </source>
</evidence>
<reference evidence="6" key="1">
    <citation type="submission" date="2025-08" db="UniProtKB">
        <authorList>
            <consortium name="Ensembl"/>
        </authorList>
    </citation>
    <scope>IDENTIFICATION</scope>
</reference>
<dbReference type="Proteomes" id="UP000694380">
    <property type="component" value="Unplaced"/>
</dbReference>
<evidence type="ECO:0000313" key="6">
    <source>
        <dbReference type="Ensembl" id="ENSCPBP00000019308.1"/>
    </source>
</evidence>
<evidence type="ECO:0000256" key="5">
    <source>
        <dbReference type="SAM" id="Phobius"/>
    </source>
</evidence>
<keyword evidence="2 5" id="KW-0812">Transmembrane</keyword>
<feature type="transmembrane region" description="Helical" evidence="5">
    <location>
        <begin position="138"/>
        <end position="161"/>
    </location>
</feature>
<dbReference type="InterPro" id="IPR029020">
    <property type="entry name" value="Ammonium/urea_transptr"/>
</dbReference>
<dbReference type="PANTHER" id="PTHR11730:SF48">
    <property type="entry name" value="AMMONIUM TRANSPORTER AMTB-LIKE DOMAIN-CONTAINING PROTEIN"/>
    <property type="match status" value="1"/>
</dbReference>
<feature type="transmembrane region" description="Helical" evidence="5">
    <location>
        <begin position="12"/>
        <end position="31"/>
    </location>
</feature>